<dbReference type="InterPro" id="IPR001296">
    <property type="entry name" value="Glyco_trans_1"/>
</dbReference>
<comment type="caution">
    <text evidence="3">The sequence shown here is derived from an EMBL/GenBank/DDBJ whole genome shotgun (WGS) entry which is preliminary data.</text>
</comment>
<reference evidence="3 4" key="1">
    <citation type="journal article" date="2019" name="Genome Biol. Evol.">
        <title>Day and night: Metabolic profiles and evolutionary relationships of six axenic non-marine cyanobacteria.</title>
        <authorList>
            <person name="Will S.E."/>
            <person name="Henke P."/>
            <person name="Boedeker C."/>
            <person name="Huang S."/>
            <person name="Brinkmann H."/>
            <person name="Rohde M."/>
            <person name="Jarek M."/>
            <person name="Friedl T."/>
            <person name="Seufert S."/>
            <person name="Schumacher M."/>
            <person name="Overmann J."/>
            <person name="Neumann-Schaal M."/>
            <person name="Petersen J."/>
        </authorList>
    </citation>
    <scope>NUCLEOTIDE SEQUENCE [LARGE SCALE GENOMIC DNA]</scope>
    <source>
        <strain evidence="3 4">SAG 39.79</strain>
    </source>
</reference>
<dbReference type="Gene3D" id="3.40.50.2000">
    <property type="entry name" value="Glycogen Phosphorylase B"/>
    <property type="match status" value="2"/>
</dbReference>
<dbReference type="EMBL" id="RSCK01000021">
    <property type="protein sequence ID" value="RUT11770.1"/>
    <property type="molecule type" value="Genomic_DNA"/>
</dbReference>
<keyword evidence="4" id="KW-1185">Reference proteome</keyword>
<evidence type="ECO:0000313" key="3">
    <source>
        <dbReference type="EMBL" id="RUT11770.1"/>
    </source>
</evidence>
<sequence>MHILIAALHRPSKPTGVCRHAANLAQCLADTKEVTKVTLIVGAWQKHYFKTFFNSKKINLIEIDIENSALARNMWFLFGLPKLANRLLPDLVYMSFPFPFVRTLFSSPVISTIHDLYPYEKPEVFGYPNAIFNRLFLKQCITNSDGLVCVSKSTANSLKLYFPNLHLRKLVTVIYNYVSLEGLKSNSSIHLPISDRDSFLLSIAQHRSNKNINLAIQAFWLLIKNKYLKNTTKLVIVGNNGPETEKIQQLINRLSLQELVLLLDSIEDNELCWLYQNCEMFIAPSSQEGFCLPLAEAMHFSCKIVCSDIPIFREIGSFNCTYFDLQGDPVKNLSQAMINALEKPLSQTAKDLRFSKSDVAARYLKFYAAIARKSPLRVGILQRVQTSFDKISTDNQNQSTSKVKKFNQ</sequence>
<keyword evidence="3" id="KW-0328">Glycosyltransferase</keyword>
<proteinExistence type="predicted"/>
<evidence type="ECO:0000313" key="4">
    <source>
        <dbReference type="Proteomes" id="UP000282574"/>
    </source>
</evidence>
<dbReference type="InterPro" id="IPR028098">
    <property type="entry name" value="Glyco_trans_4-like_N"/>
</dbReference>
<feature type="domain" description="Glycosyltransferase subfamily 4-like N-terminal" evidence="2">
    <location>
        <begin position="16"/>
        <end position="181"/>
    </location>
</feature>
<dbReference type="Proteomes" id="UP000282574">
    <property type="component" value="Unassembled WGS sequence"/>
</dbReference>
<name>A0AB37UK72_9CYAN</name>
<dbReference type="Pfam" id="PF13439">
    <property type="entry name" value="Glyco_transf_4"/>
    <property type="match status" value="1"/>
</dbReference>
<feature type="domain" description="Glycosyl transferase family 1" evidence="1">
    <location>
        <begin position="192"/>
        <end position="343"/>
    </location>
</feature>
<keyword evidence="3" id="KW-0808">Transferase</keyword>
<evidence type="ECO:0000259" key="1">
    <source>
        <dbReference type="Pfam" id="PF00534"/>
    </source>
</evidence>
<dbReference type="AlphaFoldDB" id="A0AB37UK72"/>
<accession>A0AB37UK72</accession>
<dbReference type="SUPFAM" id="SSF53756">
    <property type="entry name" value="UDP-Glycosyltransferase/glycogen phosphorylase"/>
    <property type="match status" value="1"/>
</dbReference>
<dbReference type="Pfam" id="PF00534">
    <property type="entry name" value="Glycos_transf_1"/>
    <property type="match status" value="1"/>
</dbReference>
<protein>
    <submittedName>
        <fullName evidence="3">Mannosyltransferase B</fullName>
    </submittedName>
</protein>
<dbReference type="PANTHER" id="PTHR46401">
    <property type="entry name" value="GLYCOSYLTRANSFERASE WBBK-RELATED"/>
    <property type="match status" value="1"/>
</dbReference>
<dbReference type="GO" id="GO:0016757">
    <property type="term" value="F:glycosyltransferase activity"/>
    <property type="evidence" value="ECO:0007669"/>
    <property type="project" value="UniProtKB-KW"/>
</dbReference>
<gene>
    <name evidence="3" type="primary">mtfB</name>
    <name evidence="3" type="ORF">DSM107010_29470</name>
</gene>
<evidence type="ECO:0000259" key="2">
    <source>
        <dbReference type="Pfam" id="PF13439"/>
    </source>
</evidence>
<dbReference type="RefSeq" id="WP_127023294.1">
    <property type="nucleotide sequence ID" value="NZ_JAVKZF010000002.1"/>
</dbReference>
<organism evidence="3 4">
    <name type="scientific">Chroococcidiopsis cubana SAG 39.79</name>
    <dbReference type="NCBI Taxonomy" id="388085"/>
    <lineage>
        <taxon>Bacteria</taxon>
        <taxon>Bacillati</taxon>
        <taxon>Cyanobacteriota</taxon>
        <taxon>Cyanophyceae</taxon>
        <taxon>Chroococcidiopsidales</taxon>
        <taxon>Chroococcidiopsidaceae</taxon>
        <taxon>Chroococcidiopsis</taxon>
    </lineage>
</organism>
<dbReference type="CDD" id="cd03809">
    <property type="entry name" value="GT4_MtfB-like"/>
    <property type="match status" value="1"/>
</dbReference>
<dbReference type="PANTHER" id="PTHR46401:SF8">
    <property type="entry name" value="BLL6006 PROTEIN"/>
    <property type="match status" value="1"/>
</dbReference>